<dbReference type="STRING" id="1618480.US11_C0004G0051"/>
<feature type="binding site" evidence="9">
    <location>
        <position position="167"/>
    </location>
    <ligand>
        <name>(2R)-2-phosphoglycerate</name>
        <dbReference type="ChEBI" id="CHEBI:58289"/>
    </ligand>
</feature>
<evidence type="ECO:0000313" key="16">
    <source>
        <dbReference type="Proteomes" id="UP000034344"/>
    </source>
</evidence>
<feature type="binding site" evidence="11">
    <location>
        <position position="168"/>
    </location>
    <ligand>
        <name>substrate</name>
    </ligand>
</feature>
<dbReference type="Gene3D" id="3.20.20.120">
    <property type="entry name" value="Enolase-like C-terminal domain"/>
    <property type="match status" value="1"/>
</dbReference>
<dbReference type="InterPro" id="IPR020809">
    <property type="entry name" value="Enolase_CS"/>
</dbReference>
<dbReference type="GO" id="GO:0000015">
    <property type="term" value="C:phosphopyruvate hydratase complex"/>
    <property type="evidence" value="ECO:0007669"/>
    <property type="project" value="InterPro"/>
</dbReference>
<gene>
    <name evidence="9" type="primary">eno</name>
    <name evidence="15" type="ORF">US11_C0004G0051</name>
</gene>
<feature type="binding site" evidence="9 12">
    <location>
        <position position="289"/>
    </location>
    <ligand>
        <name>Mg(2+)</name>
        <dbReference type="ChEBI" id="CHEBI:18420"/>
    </ligand>
</feature>
<keyword evidence="8 9" id="KW-0456">Lyase</keyword>
<proteinExistence type="inferred from homology"/>
<dbReference type="GO" id="GO:0005576">
    <property type="term" value="C:extracellular region"/>
    <property type="evidence" value="ECO:0007669"/>
    <property type="project" value="UniProtKB-SubCell"/>
</dbReference>
<feature type="binding site" evidence="9">
    <location>
        <position position="371"/>
    </location>
    <ligand>
        <name>(2R)-2-phosphoglycerate</name>
        <dbReference type="ChEBI" id="CHEBI:58289"/>
    </ligand>
</feature>
<feature type="binding site" evidence="11">
    <location>
        <begin position="368"/>
        <end position="371"/>
    </location>
    <ligand>
        <name>substrate</name>
    </ligand>
</feature>
<evidence type="ECO:0000256" key="5">
    <source>
        <dbReference type="ARBA" id="ARBA00022525"/>
    </source>
</evidence>
<dbReference type="InterPro" id="IPR029017">
    <property type="entry name" value="Enolase-like_N"/>
</dbReference>
<keyword evidence="9" id="KW-0963">Cytoplasm</keyword>
<dbReference type="PRINTS" id="PR00148">
    <property type="entry name" value="ENOLASE"/>
</dbReference>
<feature type="binding site" evidence="9 12">
    <location>
        <position position="246"/>
    </location>
    <ligand>
        <name>Mg(2+)</name>
        <dbReference type="ChEBI" id="CHEBI:18420"/>
    </ligand>
</feature>
<organism evidence="15 16">
    <name type="scientific">Candidatus Roizmanbacteria bacterium GW2011_GWA2_36_23</name>
    <dbReference type="NCBI Taxonomy" id="1618480"/>
    <lineage>
        <taxon>Bacteria</taxon>
        <taxon>Candidatus Roizmaniibacteriota</taxon>
    </lineage>
</organism>
<dbReference type="SUPFAM" id="SSF51604">
    <property type="entry name" value="Enolase C-terminal domain-like"/>
    <property type="match status" value="1"/>
</dbReference>
<evidence type="ECO:0000256" key="2">
    <source>
        <dbReference type="ARBA" id="ARBA00009604"/>
    </source>
</evidence>
<dbReference type="PROSITE" id="PS00164">
    <property type="entry name" value="ENOLASE"/>
    <property type="match status" value="1"/>
</dbReference>
<comment type="catalytic activity">
    <reaction evidence="9">
        <text>(2R)-2-phosphoglycerate = phosphoenolpyruvate + H2O</text>
        <dbReference type="Rhea" id="RHEA:10164"/>
        <dbReference type="ChEBI" id="CHEBI:15377"/>
        <dbReference type="ChEBI" id="CHEBI:58289"/>
        <dbReference type="ChEBI" id="CHEBI:58702"/>
        <dbReference type="EC" id="4.2.1.11"/>
    </reaction>
</comment>
<dbReference type="CDD" id="cd03313">
    <property type="entry name" value="enolase"/>
    <property type="match status" value="1"/>
</dbReference>
<dbReference type="Proteomes" id="UP000034344">
    <property type="component" value="Unassembled WGS sequence"/>
</dbReference>
<comment type="function">
    <text evidence="9">Catalyzes the reversible conversion of 2-phosphoglycerate (2-PG) into phosphoenolpyruvate (PEP). It is essential for the degradation of carbohydrates via glycolysis.</text>
</comment>
<feature type="binding site" evidence="9 12">
    <location>
        <position position="316"/>
    </location>
    <ligand>
        <name>Mg(2+)</name>
        <dbReference type="ChEBI" id="CHEBI:18420"/>
    </ligand>
</feature>
<evidence type="ECO:0000256" key="9">
    <source>
        <dbReference type="HAMAP-Rule" id="MF_00318"/>
    </source>
</evidence>
<evidence type="ECO:0000259" key="13">
    <source>
        <dbReference type="SMART" id="SM01192"/>
    </source>
</evidence>
<comment type="similarity">
    <text evidence="2 9">Belongs to the enolase family.</text>
</comment>
<dbReference type="InterPro" id="IPR020811">
    <property type="entry name" value="Enolase_N"/>
</dbReference>
<feature type="binding site" evidence="11">
    <location>
        <position position="289"/>
    </location>
    <ligand>
        <name>substrate</name>
    </ligand>
</feature>
<dbReference type="PANTHER" id="PTHR11902">
    <property type="entry name" value="ENOLASE"/>
    <property type="match status" value="1"/>
</dbReference>
<dbReference type="PIRSF" id="PIRSF001400">
    <property type="entry name" value="Enolase"/>
    <property type="match status" value="1"/>
</dbReference>
<reference evidence="15 16" key="1">
    <citation type="journal article" date="2015" name="Nature">
        <title>rRNA introns, odd ribosomes, and small enigmatic genomes across a large radiation of phyla.</title>
        <authorList>
            <person name="Brown C.T."/>
            <person name="Hug L.A."/>
            <person name="Thomas B.C."/>
            <person name="Sharon I."/>
            <person name="Castelle C.J."/>
            <person name="Singh A."/>
            <person name="Wilkins M.J."/>
            <person name="Williams K.H."/>
            <person name="Banfield J.F."/>
        </authorList>
    </citation>
    <scope>NUCLEOTIDE SEQUENCE [LARGE SCALE GENOMIC DNA]</scope>
</reference>
<dbReference type="InterPro" id="IPR000941">
    <property type="entry name" value="Enolase"/>
</dbReference>
<evidence type="ECO:0000256" key="6">
    <source>
        <dbReference type="ARBA" id="ARBA00022842"/>
    </source>
</evidence>
<dbReference type="SFLD" id="SFLDG00178">
    <property type="entry name" value="enolase"/>
    <property type="match status" value="1"/>
</dbReference>
<comment type="cofactor">
    <cofactor evidence="12">
        <name>Mg(2+)</name>
        <dbReference type="ChEBI" id="CHEBI:18420"/>
    </cofactor>
    <text evidence="12">Mg(2+) is required for catalysis and for stabilizing the dimer.</text>
</comment>
<dbReference type="Gene3D" id="3.30.390.10">
    <property type="entry name" value="Enolase-like, N-terminal domain"/>
    <property type="match status" value="1"/>
</dbReference>
<dbReference type="EC" id="4.2.1.11" evidence="3 9"/>
<comment type="subcellular location">
    <subcellularLocation>
        <location evidence="9">Cytoplasm</location>
    </subcellularLocation>
    <subcellularLocation>
        <location evidence="9">Secreted</location>
    </subcellularLocation>
    <subcellularLocation>
        <location evidence="9">Cell surface</location>
    </subcellularLocation>
    <text evidence="9">Fractions of enolase are present in both the cytoplasm and on the cell surface.</text>
</comment>
<keyword evidence="7 9" id="KW-0324">Glycolysis</keyword>
<dbReference type="PANTHER" id="PTHR11902:SF1">
    <property type="entry name" value="ENOLASE"/>
    <property type="match status" value="1"/>
</dbReference>
<evidence type="ECO:0000256" key="3">
    <source>
        <dbReference type="ARBA" id="ARBA00012058"/>
    </source>
</evidence>
<dbReference type="UniPathway" id="UPA00109">
    <property type="reaction ID" value="UER00187"/>
</dbReference>
<feature type="domain" description="Enolase C-terminal TIM barrel" evidence="13">
    <location>
        <begin position="143"/>
        <end position="429"/>
    </location>
</feature>
<evidence type="ECO:0000256" key="10">
    <source>
        <dbReference type="PIRSR" id="PIRSR001400-1"/>
    </source>
</evidence>
<dbReference type="GO" id="GO:0006096">
    <property type="term" value="P:glycolytic process"/>
    <property type="evidence" value="ECO:0007669"/>
    <property type="project" value="UniProtKB-UniRule"/>
</dbReference>
<dbReference type="PATRIC" id="fig|1618480.3.peg.363"/>
<dbReference type="InterPro" id="IPR020810">
    <property type="entry name" value="Enolase_C"/>
</dbReference>
<evidence type="ECO:0000256" key="11">
    <source>
        <dbReference type="PIRSR" id="PIRSR001400-2"/>
    </source>
</evidence>
<dbReference type="SMART" id="SM01193">
    <property type="entry name" value="Enolase_N"/>
    <property type="match status" value="1"/>
</dbReference>
<feature type="binding site" evidence="9">
    <location>
        <position position="370"/>
    </location>
    <ligand>
        <name>(2R)-2-phosphoglycerate</name>
        <dbReference type="ChEBI" id="CHEBI:58289"/>
    </ligand>
</feature>
<dbReference type="HAMAP" id="MF_00318">
    <property type="entry name" value="Enolase"/>
    <property type="match status" value="1"/>
</dbReference>
<dbReference type="FunFam" id="3.30.390.10:FF:000001">
    <property type="entry name" value="Enolase"/>
    <property type="match status" value="1"/>
</dbReference>
<keyword evidence="6 9" id="KW-0460">Magnesium</keyword>
<evidence type="ECO:0000256" key="8">
    <source>
        <dbReference type="ARBA" id="ARBA00023239"/>
    </source>
</evidence>
<dbReference type="AlphaFoldDB" id="A0A0G0HCZ6"/>
<feature type="binding site" evidence="9">
    <location>
        <position position="392"/>
    </location>
    <ligand>
        <name>(2R)-2-phosphoglycerate</name>
        <dbReference type="ChEBI" id="CHEBI:58289"/>
    </ligand>
</feature>
<evidence type="ECO:0000256" key="1">
    <source>
        <dbReference type="ARBA" id="ARBA00005031"/>
    </source>
</evidence>
<dbReference type="GO" id="GO:0004634">
    <property type="term" value="F:phosphopyruvate hydratase activity"/>
    <property type="evidence" value="ECO:0007669"/>
    <property type="project" value="UniProtKB-UniRule"/>
</dbReference>
<accession>A0A0G0HCZ6</accession>
<comment type="pathway">
    <text evidence="1 9">Carbohydrate degradation; glycolysis; pyruvate from D-glyceraldehyde 3-phosphate: step 4/5.</text>
</comment>
<keyword evidence="5 9" id="KW-0964">Secreted</keyword>
<evidence type="ECO:0000256" key="7">
    <source>
        <dbReference type="ARBA" id="ARBA00023152"/>
    </source>
</evidence>
<feature type="binding site" evidence="9">
    <location>
        <position position="341"/>
    </location>
    <ligand>
        <name>(2R)-2-phosphoglycerate</name>
        <dbReference type="ChEBI" id="CHEBI:58289"/>
    </ligand>
</feature>
<dbReference type="GO" id="GO:0000287">
    <property type="term" value="F:magnesium ion binding"/>
    <property type="evidence" value="ECO:0007669"/>
    <property type="project" value="UniProtKB-UniRule"/>
</dbReference>
<dbReference type="InterPro" id="IPR036849">
    <property type="entry name" value="Enolase-like_C_sf"/>
</dbReference>
<feature type="active site" description="Proton acceptor" evidence="9 10">
    <location>
        <position position="341"/>
    </location>
</feature>
<feature type="binding site" evidence="11">
    <location>
        <position position="316"/>
    </location>
    <ligand>
        <name>substrate</name>
    </ligand>
</feature>
<protein>
    <recommendedName>
        <fullName evidence="4 9">Enolase</fullName>
        <ecNumber evidence="3 9">4.2.1.11</ecNumber>
    </recommendedName>
    <alternativeName>
        <fullName evidence="9">2-phospho-D-glycerate hydro-lyase</fullName>
    </alternativeName>
    <alternativeName>
        <fullName evidence="9">2-phosphoglycerate dehydratase</fullName>
    </alternativeName>
</protein>
<comment type="cofactor">
    <cofactor evidence="9">
        <name>Mg(2+)</name>
        <dbReference type="ChEBI" id="CHEBI:18420"/>
    </cofactor>
    <text evidence="9">Binds a second Mg(2+) ion via substrate during catalysis.</text>
</comment>
<dbReference type="SUPFAM" id="SSF54826">
    <property type="entry name" value="Enolase N-terminal domain-like"/>
    <property type="match status" value="1"/>
</dbReference>
<dbReference type="NCBIfam" id="TIGR01060">
    <property type="entry name" value="eno"/>
    <property type="match status" value="1"/>
</dbReference>
<evidence type="ECO:0000259" key="14">
    <source>
        <dbReference type="SMART" id="SM01193"/>
    </source>
</evidence>
<feature type="binding site" evidence="11">
    <location>
        <position position="159"/>
    </location>
    <ligand>
        <name>substrate</name>
    </ligand>
</feature>
<feature type="active site" description="Proton donor" evidence="9 10">
    <location>
        <position position="209"/>
    </location>
</feature>
<dbReference type="Pfam" id="PF00113">
    <property type="entry name" value="Enolase_C"/>
    <property type="match status" value="1"/>
</dbReference>
<keyword evidence="9 12" id="KW-0479">Metal-binding</keyword>
<name>A0A0G0HCZ6_9BACT</name>
<evidence type="ECO:0000313" key="15">
    <source>
        <dbReference type="EMBL" id="KKQ01781.1"/>
    </source>
</evidence>
<evidence type="ECO:0000256" key="4">
    <source>
        <dbReference type="ARBA" id="ARBA00017068"/>
    </source>
</evidence>
<dbReference type="SFLD" id="SFLDS00001">
    <property type="entry name" value="Enolase"/>
    <property type="match status" value="1"/>
</dbReference>
<sequence length="434" mass="47991">MKIQKVLAQEILDSRGNPTVSATVLLQDGSIGWAAVPSGASTGKYEAVELRDSDLKRYSGQGVLKAVENINVKIAGTIIAMNAEDQEKIDQKMIEVDGTKNKANLGANAILAVSLAVARAEASSEKKPLYQYLSRFNPSHKEQFTMPIPQLNIMNGAKHANWLTDIQEYMILPIGAKSFADAMRMGVEVYHALRNELKALGYSVMIGDEGGYAPRVQSNEEPFERIVQAINKAEYIVGKDISIGIDCAASEYYKDEKYHLNKEGKTLSSDELLEFYKKLLARFPLVSLEDTFDQDDWQAWKKITAEKGNTVQIVGDDLLVTNIERIKIGVSEKAINAIIIKLNQIGTLSETISALLFAKQNKIMPIISHRSGETEDIFIADLAVAMDANQIKTGAPARGERTAKYNRLMMIEKELGEKATYAEFSFFNPGITTL</sequence>
<dbReference type="EMBL" id="LBRS01000004">
    <property type="protein sequence ID" value="KKQ01781.1"/>
    <property type="molecule type" value="Genomic_DNA"/>
</dbReference>
<dbReference type="Pfam" id="PF03952">
    <property type="entry name" value="Enolase_N"/>
    <property type="match status" value="1"/>
</dbReference>
<evidence type="ECO:0000256" key="12">
    <source>
        <dbReference type="PIRSR" id="PIRSR001400-3"/>
    </source>
</evidence>
<dbReference type="SFLD" id="SFLDF00002">
    <property type="entry name" value="enolase"/>
    <property type="match status" value="1"/>
</dbReference>
<comment type="caution">
    <text evidence="15">The sequence shown here is derived from an EMBL/GenBank/DDBJ whole genome shotgun (WGS) entry which is preliminary data.</text>
</comment>
<feature type="domain" description="Enolase N-terminal" evidence="14">
    <location>
        <begin position="3"/>
        <end position="133"/>
    </location>
</feature>
<dbReference type="SMART" id="SM01192">
    <property type="entry name" value="Enolase_C"/>
    <property type="match status" value="1"/>
</dbReference>
<dbReference type="GO" id="GO:0009986">
    <property type="term" value="C:cell surface"/>
    <property type="evidence" value="ECO:0007669"/>
    <property type="project" value="UniProtKB-SubCell"/>
</dbReference>
<feature type="binding site" evidence="11">
    <location>
        <position position="392"/>
    </location>
    <ligand>
        <name>substrate</name>
    </ligand>
</feature>